<name>A0A368LHT2_9VIBR</name>
<accession>A0A368LHT2</accession>
<protein>
    <recommendedName>
        <fullName evidence="1">Lambda-like tail fibre protein N-terminal domain-containing protein</fullName>
    </recommendedName>
</protein>
<dbReference type="Proteomes" id="UP000252479">
    <property type="component" value="Unassembled WGS sequence"/>
</dbReference>
<evidence type="ECO:0000313" key="2">
    <source>
        <dbReference type="EMBL" id="RCS70186.1"/>
    </source>
</evidence>
<dbReference type="InterPro" id="IPR008969">
    <property type="entry name" value="CarboxyPept-like_regulatory"/>
</dbReference>
<gene>
    <name evidence="2" type="ORF">CIK83_12030</name>
</gene>
<dbReference type="AlphaFoldDB" id="A0A368LHT2"/>
<sequence length="283" mass="29684">MAVTVSGILRDSGGNPSPNDVIKFYTVQGFNGALPSATLEVVTSETGSYDFELSVGIHILSVQYDRILTRVGKVTVTSETPSPQTLDTLLALGEPLLPDEIIAVKQLVAEANAAAQSVSEDANKVAQDKDEVAQNTQTVSEKTQIVVDAQSNVIEKAQQVATNTETVNEKTQTVLDAQADVTAKANQVASDAQQVSSDKQTVLDAKSDVTAKANQVASDAQQVSENASQVALDKGSVDEAAEEIATAQAVIGTSIDGVYANAAAIVSLNDTILRLHPIYEAEE</sequence>
<evidence type="ECO:0000259" key="1">
    <source>
        <dbReference type="Pfam" id="PF08400"/>
    </source>
</evidence>
<evidence type="ECO:0000313" key="3">
    <source>
        <dbReference type="Proteomes" id="UP000252479"/>
    </source>
</evidence>
<organism evidence="2 3">
    <name type="scientific">Vibrio casei</name>
    <dbReference type="NCBI Taxonomy" id="673372"/>
    <lineage>
        <taxon>Bacteria</taxon>
        <taxon>Pseudomonadati</taxon>
        <taxon>Pseudomonadota</taxon>
        <taxon>Gammaproteobacteria</taxon>
        <taxon>Vibrionales</taxon>
        <taxon>Vibrionaceae</taxon>
        <taxon>Vibrio</taxon>
    </lineage>
</organism>
<comment type="caution">
    <text evidence="2">The sequence shown here is derived from an EMBL/GenBank/DDBJ whole genome shotgun (WGS) entry which is preliminary data.</text>
</comment>
<feature type="domain" description="Lambda-like tail fibre protein N-terminal" evidence="1">
    <location>
        <begin position="1"/>
        <end position="130"/>
    </location>
</feature>
<reference evidence="2 3" key="1">
    <citation type="journal article" date="2017" name="Elife">
        <title>Extensive horizontal gene transfer in cheese-associated bacteria.</title>
        <authorList>
            <person name="Bonham K.S."/>
            <person name="Wolfe B.E."/>
            <person name="Dutton R.J."/>
        </authorList>
    </citation>
    <scope>NUCLEOTIDE SEQUENCE [LARGE SCALE GENOMIC DNA]</scope>
    <source>
        <strain evidence="2 3">JB196</strain>
    </source>
</reference>
<dbReference type="EMBL" id="QPGL01000002">
    <property type="protein sequence ID" value="RCS70186.1"/>
    <property type="molecule type" value="Genomic_DNA"/>
</dbReference>
<dbReference type="Pfam" id="PF08400">
    <property type="entry name" value="phage_tail_N"/>
    <property type="match status" value="1"/>
</dbReference>
<dbReference type="InterPro" id="IPR013609">
    <property type="entry name" value="Stf-like_N"/>
</dbReference>
<proteinExistence type="predicted"/>
<keyword evidence="3" id="KW-1185">Reference proteome</keyword>
<dbReference type="SUPFAM" id="SSF49464">
    <property type="entry name" value="Carboxypeptidase regulatory domain-like"/>
    <property type="match status" value="1"/>
</dbReference>
<dbReference type="GeneID" id="303189649"/>
<dbReference type="RefSeq" id="WP_114282044.1">
    <property type="nucleotide sequence ID" value="NZ_QPGL01000002.1"/>
</dbReference>